<dbReference type="SUPFAM" id="SSF56574">
    <property type="entry name" value="Serpins"/>
    <property type="match status" value="1"/>
</dbReference>
<dbReference type="PANTHER" id="PTHR11461:SF211">
    <property type="entry name" value="GH10112P-RELATED"/>
    <property type="match status" value="1"/>
</dbReference>
<feature type="non-terminal residue" evidence="7">
    <location>
        <position position="1"/>
    </location>
</feature>
<comment type="similarity">
    <text evidence="2 5">Belongs to the serpin family.</text>
</comment>
<dbReference type="AlphaFoldDB" id="A0A147B967"/>
<evidence type="ECO:0000313" key="7">
    <source>
        <dbReference type="EMBL" id="JAR87317.1"/>
    </source>
</evidence>
<comment type="subcellular location">
    <subcellularLocation>
        <location evidence="1">Secreted</location>
    </subcellularLocation>
</comment>
<keyword evidence="3" id="KW-0964">Secreted</keyword>
<dbReference type="InterPro" id="IPR042185">
    <property type="entry name" value="Serpin_sf_2"/>
</dbReference>
<evidence type="ECO:0000259" key="6">
    <source>
        <dbReference type="SMART" id="SM00093"/>
    </source>
</evidence>
<dbReference type="Pfam" id="PF00079">
    <property type="entry name" value="Serpin"/>
    <property type="match status" value="1"/>
</dbReference>
<dbReference type="PANTHER" id="PTHR11461">
    <property type="entry name" value="SERINE PROTEASE INHIBITOR, SERPIN"/>
    <property type="match status" value="1"/>
</dbReference>
<evidence type="ECO:0000256" key="3">
    <source>
        <dbReference type="ARBA" id="ARBA00022525"/>
    </source>
</evidence>
<dbReference type="InterPro" id="IPR036186">
    <property type="entry name" value="Serpin_sf"/>
</dbReference>
<feature type="domain" description="Serpin" evidence="6">
    <location>
        <begin position="1"/>
        <end position="189"/>
    </location>
</feature>
<reference evidence="7" key="1">
    <citation type="submission" date="2016-03" db="EMBL/GenBank/DDBJ databases">
        <title>Gut transcriptome analysis on engorged females of Ornithodoros mimon (Acari: Argasidae) and phylogenetic inferences of soft ticks.</title>
        <authorList>
            <person name="Landulfo G.A."/>
            <person name="Giovanni D."/>
            <person name="Carvalho E."/>
            <person name="Junqueira-de-Azevedo I."/>
            <person name="Patane J."/>
            <person name="Mendoca R."/>
            <person name="Barros-Battesti D."/>
        </authorList>
    </citation>
    <scope>NUCLEOTIDE SEQUENCE</scope>
    <source>
        <strain evidence="7">Females</strain>
        <tissue evidence="7">Gut</tissue>
    </source>
</reference>
<dbReference type="GO" id="GO:0005615">
    <property type="term" value="C:extracellular space"/>
    <property type="evidence" value="ECO:0007669"/>
    <property type="project" value="InterPro"/>
</dbReference>
<dbReference type="GO" id="GO:0004867">
    <property type="term" value="F:serine-type endopeptidase inhibitor activity"/>
    <property type="evidence" value="ECO:0007669"/>
    <property type="project" value="InterPro"/>
</dbReference>
<dbReference type="PROSITE" id="PS00284">
    <property type="entry name" value="SERPIN"/>
    <property type="match status" value="1"/>
</dbReference>
<evidence type="ECO:0000256" key="1">
    <source>
        <dbReference type="ARBA" id="ARBA00004613"/>
    </source>
</evidence>
<name>A0A147B967_9ACAR</name>
<dbReference type="SMART" id="SM00093">
    <property type="entry name" value="SERPIN"/>
    <property type="match status" value="1"/>
</dbReference>
<dbReference type="InterPro" id="IPR023796">
    <property type="entry name" value="Serpin_dom"/>
</dbReference>
<dbReference type="InterPro" id="IPR000215">
    <property type="entry name" value="Serpin_fam"/>
</dbReference>
<dbReference type="Gene3D" id="6.20.40.10">
    <property type="match status" value="1"/>
</dbReference>
<sequence>NGQDLDLVDTMLSLGKYGYTNDYTLDAEVVEIPYNGKDFSMVVVLPRERSGLKGVVRSLSAANFRSVLSRLRMVNLQLRLPKLSLESEYSLVQALGSLGANSIFGSDADLSGISGRKDLYVSEVLHKAVVEVNEKGSEAAAATGIIVKPMSGSLSPPRVVEVNVDHPFLFCIRDVKTDLILFMGVVNEL</sequence>
<protein>
    <submittedName>
        <fullName evidence="7">Secreted salivary gland</fullName>
    </submittedName>
</protein>
<evidence type="ECO:0000256" key="2">
    <source>
        <dbReference type="ARBA" id="ARBA00009500"/>
    </source>
</evidence>
<dbReference type="EMBL" id="GEIB01000640">
    <property type="protein sequence ID" value="JAR87317.1"/>
    <property type="molecule type" value="Transcribed_RNA"/>
</dbReference>
<evidence type="ECO:0000256" key="4">
    <source>
        <dbReference type="ARBA" id="ARBA00023180"/>
    </source>
</evidence>
<dbReference type="InterPro" id="IPR023795">
    <property type="entry name" value="Serpin_CS"/>
</dbReference>
<keyword evidence="4" id="KW-0325">Glycoprotein</keyword>
<organism evidence="7">
    <name type="scientific">Alectorobius mimon</name>
    <dbReference type="NCBI Taxonomy" id="360319"/>
    <lineage>
        <taxon>Eukaryota</taxon>
        <taxon>Metazoa</taxon>
        <taxon>Ecdysozoa</taxon>
        <taxon>Arthropoda</taxon>
        <taxon>Chelicerata</taxon>
        <taxon>Arachnida</taxon>
        <taxon>Acari</taxon>
        <taxon>Parasitiformes</taxon>
        <taxon>Ixodida</taxon>
        <taxon>Ixodoidea</taxon>
        <taxon>Argasidae</taxon>
        <taxon>Ornithodorinae</taxon>
        <taxon>Alectorobius</taxon>
    </lineage>
</organism>
<dbReference type="Gene3D" id="2.30.39.10">
    <property type="entry name" value="Alpha-1-antitrypsin, domain 1"/>
    <property type="match status" value="2"/>
</dbReference>
<accession>A0A147B967</accession>
<evidence type="ECO:0000256" key="5">
    <source>
        <dbReference type="RuleBase" id="RU000411"/>
    </source>
</evidence>
<proteinExistence type="inferred from homology"/>